<feature type="domain" description="Exonuclease" evidence="1">
    <location>
        <begin position="17"/>
        <end position="197"/>
    </location>
</feature>
<dbReference type="PANTHER" id="PTHR23044">
    <property type="entry name" value="3'-5' EXONUCLEASE ERI1-RELATED"/>
    <property type="match status" value="1"/>
</dbReference>
<sequence>MSFYFINDLEMKFVPYSLLAIDFEFITTRRIKNKAKKYFQEIVEIGAVFRDEDEVIEFESIIKPRHYIKSKNKHIHSIYADRFLEKEIENGMDLDNAFKELKKLYVPKETIWISWGKAEYDILRTVCRSYSIGMPFLKEDYLDLSIEFKKFYNIQQSLTLDKALNILNIPTLDRHEALPDARALMKIIKRMFIEGYEIEEKY</sequence>
<dbReference type="InterPro" id="IPR013520">
    <property type="entry name" value="Ribonucl_H"/>
</dbReference>
<dbReference type="SMART" id="SM00479">
    <property type="entry name" value="EXOIII"/>
    <property type="match status" value="1"/>
</dbReference>
<dbReference type="GO" id="GO:0004527">
    <property type="term" value="F:exonuclease activity"/>
    <property type="evidence" value="ECO:0007669"/>
    <property type="project" value="UniProtKB-KW"/>
</dbReference>
<gene>
    <name evidence="2" type="ORF">OXH55_14555</name>
</gene>
<comment type="caution">
    <text evidence="2">The sequence shown here is derived from an EMBL/GenBank/DDBJ whole genome shotgun (WGS) entry which is preliminary data.</text>
</comment>
<protein>
    <submittedName>
        <fullName evidence="2">Exonuclease domain-containing protein</fullName>
    </submittedName>
</protein>
<accession>A0ABT4CV93</accession>
<dbReference type="InterPro" id="IPR012337">
    <property type="entry name" value="RNaseH-like_sf"/>
</dbReference>
<dbReference type="Gene3D" id="3.30.420.10">
    <property type="entry name" value="Ribonuclease H-like superfamily/Ribonuclease H"/>
    <property type="match status" value="1"/>
</dbReference>
<evidence type="ECO:0000313" key="3">
    <source>
        <dbReference type="Proteomes" id="UP001079657"/>
    </source>
</evidence>
<proteinExistence type="predicted"/>
<dbReference type="EMBL" id="JAPQES010000005">
    <property type="protein sequence ID" value="MCY6371864.1"/>
    <property type="molecule type" value="Genomic_DNA"/>
</dbReference>
<dbReference type="InterPro" id="IPR036397">
    <property type="entry name" value="RNaseH_sf"/>
</dbReference>
<name>A0ABT4CV93_9CLOT</name>
<dbReference type="Proteomes" id="UP001079657">
    <property type="component" value="Unassembled WGS sequence"/>
</dbReference>
<keyword evidence="2" id="KW-0378">Hydrolase</keyword>
<dbReference type="InterPro" id="IPR051274">
    <property type="entry name" value="3-5_Exoribonuclease"/>
</dbReference>
<reference evidence="2" key="1">
    <citation type="submission" date="2022-12" db="EMBL/GenBank/DDBJ databases">
        <authorList>
            <person name="Wang J."/>
        </authorList>
    </citation>
    <scope>NUCLEOTIDE SEQUENCE</scope>
    <source>
        <strain evidence="2">HY-42-06</strain>
    </source>
</reference>
<dbReference type="SUPFAM" id="SSF53098">
    <property type="entry name" value="Ribonuclease H-like"/>
    <property type="match status" value="1"/>
</dbReference>
<dbReference type="Pfam" id="PF00929">
    <property type="entry name" value="RNase_T"/>
    <property type="match status" value="1"/>
</dbReference>
<keyword evidence="2" id="KW-0269">Exonuclease</keyword>
<evidence type="ECO:0000259" key="1">
    <source>
        <dbReference type="SMART" id="SM00479"/>
    </source>
</evidence>
<keyword evidence="2" id="KW-0540">Nuclease</keyword>
<organism evidence="2 3">
    <name type="scientific">Clostridium ganghwense</name>
    <dbReference type="NCBI Taxonomy" id="312089"/>
    <lineage>
        <taxon>Bacteria</taxon>
        <taxon>Bacillati</taxon>
        <taxon>Bacillota</taxon>
        <taxon>Clostridia</taxon>
        <taxon>Eubacteriales</taxon>
        <taxon>Clostridiaceae</taxon>
        <taxon>Clostridium</taxon>
    </lineage>
</organism>
<keyword evidence="3" id="KW-1185">Reference proteome</keyword>
<dbReference type="PANTHER" id="PTHR23044:SF61">
    <property type="entry name" value="3'-5' EXORIBONUCLEASE 1-RELATED"/>
    <property type="match status" value="1"/>
</dbReference>
<evidence type="ECO:0000313" key="2">
    <source>
        <dbReference type="EMBL" id="MCY6371864.1"/>
    </source>
</evidence>